<dbReference type="EMBL" id="KQ979186">
    <property type="protein sequence ID" value="KYN22303.1"/>
    <property type="molecule type" value="Genomic_DNA"/>
</dbReference>
<dbReference type="Proteomes" id="UP000078492">
    <property type="component" value="Unassembled WGS sequence"/>
</dbReference>
<feature type="domain" description="Chromo" evidence="1">
    <location>
        <begin position="375"/>
        <end position="410"/>
    </location>
</feature>
<evidence type="ECO:0000313" key="3">
    <source>
        <dbReference type="Proteomes" id="UP000078492"/>
    </source>
</evidence>
<dbReference type="AlphaFoldDB" id="A0A151JB16"/>
<dbReference type="InterPro" id="IPR000953">
    <property type="entry name" value="Chromo/chromo_shadow_dom"/>
</dbReference>
<dbReference type="PROSITE" id="PS50013">
    <property type="entry name" value="CHROMO_2"/>
    <property type="match status" value="1"/>
</dbReference>
<dbReference type="InterPro" id="IPR016197">
    <property type="entry name" value="Chromo-like_dom_sf"/>
</dbReference>
<reference evidence="2 3" key="1">
    <citation type="submission" date="2015-09" db="EMBL/GenBank/DDBJ databases">
        <title>Trachymyrmex cornetzi WGS genome.</title>
        <authorList>
            <person name="Nygaard S."/>
            <person name="Hu H."/>
            <person name="Boomsma J."/>
            <person name="Zhang G."/>
        </authorList>
    </citation>
    <scope>NUCLEOTIDE SEQUENCE [LARGE SCALE GENOMIC DNA]</scope>
    <source>
        <strain evidence="2">Tcor2-1</strain>
        <tissue evidence="2">Whole body</tissue>
    </source>
</reference>
<proteinExistence type="predicted"/>
<dbReference type="GO" id="GO:0005694">
    <property type="term" value="C:chromosome"/>
    <property type="evidence" value="ECO:0007669"/>
    <property type="project" value="UniProtKB-ARBA"/>
</dbReference>
<keyword evidence="3" id="KW-1185">Reference proteome</keyword>
<gene>
    <name evidence="2" type="ORF">ALC57_05300</name>
</gene>
<organism evidence="2 3">
    <name type="scientific">Trachymyrmex cornetzi</name>
    <dbReference type="NCBI Taxonomy" id="471704"/>
    <lineage>
        <taxon>Eukaryota</taxon>
        <taxon>Metazoa</taxon>
        <taxon>Ecdysozoa</taxon>
        <taxon>Arthropoda</taxon>
        <taxon>Hexapoda</taxon>
        <taxon>Insecta</taxon>
        <taxon>Pterygota</taxon>
        <taxon>Neoptera</taxon>
        <taxon>Endopterygota</taxon>
        <taxon>Hymenoptera</taxon>
        <taxon>Apocrita</taxon>
        <taxon>Aculeata</taxon>
        <taxon>Formicoidea</taxon>
        <taxon>Formicidae</taxon>
        <taxon>Myrmicinae</taxon>
        <taxon>Trachymyrmex</taxon>
    </lineage>
</organism>
<evidence type="ECO:0000259" key="1">
    <source>
        <dbReference type="PROSITE" id="PS50013"/>
    </source>
</evidence>
<dbReference type="SUPFAM" id="SSF54160">
    <property type="entry name" value="Chromo domain-like"/>
    <property type="match status" value="1"/>
</dbReference>
<protein>
    <recommendedName>
        <fullName evidence="1">Chromo domain-containing protein</fullName>
    </recommendedName>
</protein>
<evidence type="ECO:0000313" key="2">
    <source>
        <dbReference type="EMBL" id="KYN22303.1"/>
    </source>
</evidence>
<dbReference type="PANTHER" id="PTHR46585">
    <property type="entry name" value="INTEGRASE CORE DOMAIN CONTAINING PROTEIN"/>
    <property type="match status" value="1"/>
</dbReference>
<accession>A0A151JB16</accession>
<sequence length="433" mass="48799">MQLGKRVLSSCDITGLVKNSLYLCARSVQYKNLTLDYALSTFLGAEIQSASVLVRSEIQSATLFRRAIVTLQLLELTSRGFTILAHKGPSRAESLAVVSLYNEEMQPLVSRWSYSDVDALRWCWAHYIFSLSYLLHSWRMLPSCLPPVADAADPGMKPGISLRFHEANETFEHSTSLHKSDLSHEPITSTPRVKIIPMIESLENVFEMTEDSLATKVQNQLQTSEGREALRTSLGPLGQKYVEAVLRGAQDKESGIVDELPRLVSDYNARKHRTIDMRSADVTPAIAERLLDRVYNAIKIAGPVKSKVGDSVRVSKYKTIFENGYTPNWTTKVFTIVKVQRTNPVIYLLEDYRGKSVVGAFYEHELHRATHPDVYLVEKVLRRKGDKVYVKWLGFDGSHNSWIHKNNVICIFDSCCYVLCCGSNRGISSLYAP</sequence>
<dbReference type="PANTHER" id="PTHR46585:SF1">
    <property type="entry name" value="CHROMO DOMAIN-CONTAINING PROTEIN"/>
    <property type="match status" value="1"/>
</dbReference>
<name>A0A151JB16_9HYME</name>
<dbReference type="STRING" id="471704.A0A151JB16"/>